<proteinExistence type="predicted"/>
<dbReference type="EMBL" id="JANRMS010000208">
    <property type="protein sequence ID" value="KAJ3544168.1"/>
    <property type="molecule type" value="Genomic_DNA"/>
</dbReference>
<organism evidence="1 2">
    <name type="scientific">Fusarium decemcellulare</name>
    <dbReference type="NCBI Taxonomy" id="57161"/>
    <lineage>
        <taxon>Eukaryota</taxon>
        <taxon>Fungi</taxon>
        <taxon>Dikarya</taxon>
        <taxon>Ascomycota</taxon>
        <taxon>Pezizomycotina</taxon>
        <taxon>Sordariomycetes</taxon>
        <taxon>Hypocreomycetidae</taxon>
        <taxon>Hypocreales</taxon>
        <taxon>Nectriaceae</taxon>
        <taxon>Fusarium</taxon>
        <taxon>Fusarium decemcellulare species complex</taxon>
    </lineage>
</organism>
<dbReference type="Proteomes" id="UP001148629">
    <property type="component" value="Unassembled WGS sequence"/>
</dbReference>
<accession>A0ACC1SPT9</accession>
<keyword evidence="2" id="KW-1185">Reference proteome</keyword>
<evidence type="ECO:0000313" key="2">
    <source>
        <dbReference type="Proteomes" id="UP001148629"/>
    </source>
</evidence>
<sequence length="154" mass="17317">MFLKELGESMESLDEVEKALEVLDQATLTMELPWDELKSMFEARLNQLNEEHDKSFKQQRLMIKVHELNRALVSEEMYNEAEGLVNAREASAEKAAKEDGMAAAEADAAQEVYSQEIDEPPALDDTEPVEEISDSDEESSDEEISDEEVSGSDE</sequence>
<evidence type="ECO:0000313" key="1">
    <source>
        <dbReference type="EMBL" id="KAJ3544168.1"/>
    </source>
</evidence>
<name>A0ACC1SPT9_9HYPO</name>
<protein>
    <submittedName>
        <fullName evidence="1">Uncharacterized protein</fullName>
    </submittedName>
</protein>
<comment type="caution">
    <text evidence="1">The sequence shown here is derived from an EMBL/GenBank/DDBJ whole genome shotgun (WGS) entry which is preliminary data.</text>
</comment>
<reference evidence="1" key="1">
    <citation type="submission" date="2022-08" db="EMBL/GenBank/DDBJ databases">
        <title>Genome Sequence of Fusarium decemcellulare.</title>
        <authorList>
            <person name="Buettner E."/>
        </authorList>
    </citation>
    <scope>NUCLEOTIDE SEQUENCE</scope>
    <source>
        <strain evidence="1">Babe19</strain>
    </source>
</reference>
<gene>
    <name evidence="1" type="ORF">NM208_g3197</name>
</gene>